<keyword evidence="2" id="KW-1185">Reference proteome</keyword>
<reference evidence="1 2" key="1">
    <citation type="journal article" date="2022" name="Plant J.">
        <title>Chromosome-level genome of Camellia lanceoleosa provides a valuable resource for understanding genome evolution and self-incompatibility.</title>
        <authorList>
            <person name="Gong W."/>
            <person name="Xiao S."/>
            <person name="Wang L."/>
            <person name="Liao Z."/>
            <person name="Chang Y."/>
            <person name="Mo W."/>
            <person name="Hu G."/>
            <person name="Li W."/>
            <person name="Zhao G."/>
            <person name="Zhu H."/>
            <person name="Hu X."/>
            <person name="Ji K."/>
            <person name="Xiang X."/>
            <person name="Song Q."/>
            <person name="Yuan D."/>
            <person name="Jin S."/>
            <person name="Zhang L."/>
        </authorList>
    </citation>
    <scope>NUCLEOTIDE SEQUENCE [LARGE SCALE GENOMIC DNA]</scope>
    <source>
        <strain evidence="1">SQ_2022a</strain>
    </source>
</reference>
<dbReference type="EMBL" id="CM045760">
    <property type="protein sequence ID" value="KAI8025145.1"/>
    <property type="molecule type" value="Genomic_DNA"/>
</dbReference>
<dbReference type="Proteomes" id="UP001060215">
    <property type="component" value="Chromosome 3"/>
</dbReference>
<gene>
    <name evidence="1" type="ORF">LOK49_LG02G03341</name>
</gene>
<evidence type="ECO:0000313" key="2">
    <source>
        <dbReference type="Proteomes" id="UP001060215"/>
    </source>
</evidence>
<accession>A0ACC0II50</accession>
<protein>
    <submittedName>
        <fullName evidence="1">Uncharacterized protein</fullName>
    </submittedName>
</protein>
<sequence>MFTSKLFESLSDMDDQLNDNESLIAHIQQVEHERDELRKDIEQLCMQQAGPGYLAVATRMHFQRTAGLEQEIESLKKLTACTREKLNLQEELLEAYRIKGQLADLHAAEVSKNMEAEKQVKFFQGCVASAFAERDHSIMEAEKSKEKEELMSQKLNNLQKRVEELDTNFFEEKKLTAALQIDLEEQNKQNETFKKVINKFYEIRQYSINGFCEDRSWEDKCECLLHDSPEMWDFNDQGETSTSKYINGLEEQVEKLRKSVDNLQNKLSVGLEIENHLKKRVRDLEKKKSFSEEMIKKGISGLHHYHSEHKAYIMNLLDEGYSDLKSIIEVVEEKIRQLDASREQSWKSPPRDVMLDKNDCRDLHVNTIADPNLFNKWNVPRLPNSMAIASGDASKALAQALQEKVAALLLLSQQEERHLLERNVSAALQKKVEELQRNLLQVTNEKVKALMELAQLKREYQLLQEKINNELKQGKLLADIGEKRIVPDSNGRLKNMLKRTYLKRWIGTADSPGYGDEAHLKGNVSDRRSNYSMDIARLKIENATLKESLESMEHLTSAVRRLRLSLLKVKESVTSEGTVTGPLEALDDIITEAKLVKTALSISLPVSWSAEANIISSGKSFDEETNNVGRDSNGDIDFVSAAGYETVEILILAAQILKDDITKRGSRDGS</sequence>
<organism evidence="1 2">
    <name type="scientific">Camellia lanceoleosa</name>
    <dbReference type="NCBI Taxonomy" id="1840588"/>
    <lineage>
        <taxon>Eukaryota</taxon>
        <taxon>Viridiplantae</taxon>
        <taxon>Streptophyta</taxon>
        <taxon>Embryophyta</taxon>
        <taxon>Tracheophyta</taxon>
        <taxon>Spermatophyta</taxon>
        <taxon>Magnoliopsida</taxon>
        <taxon>eudicotyledons</taxon>
        <taxon>Gunneridae</taxon>
        <taxon>Pentapetalae</taxon>
        <taxon>asterids</taxon>
        <taxon>Ericales</taxon>
        <taxon>Theaceae</taxon>
        <taxon>Camellia</taxon>
    </lineage>
</organism>
<name>A0ACC0II50_9ERIC</name>
<proteinExistence type="predicted"/>
<comment type="caution">
    <text evidence="1">The sequence shown here is derived from an EMBL/GenBank/DDBJ whole genome shotgun (WGS) entry which is preliminary data.</text>
</comment>
<evidence type="ECO:0000313" key="1">
    <source>
        <dbReference type="EMBL" id="KAI8025145.1"/>
    </source>
</evidence>